<gene>
    <name evidence="7" type="primary">lytR</name>
    <name evidence="7" type="ORF">CQU01_02830</name>
</gene>
<evidence type="ECO:0000259" key="6">
    <source>
        <dbReference type="Pfam" id="PF03816"/>
    </source>
</evidence>
<evidence type="ECO:0000256" key="4">
    <source>
        <dbReference type="ARBA" id="ARBA00022989"/>
    </source>
</evidence>
<dbReference type="PANTHER" id="PTHR33392:SF6">
    <property type="entry name" value="POLYISOPRENYL-TEICHOIC ACID--PEPTIDOGLYCAN TEICHOIC ACID TRANSFERASE TAGU"/>
    <property type="match status" value="1"/>
</dbReference>
<name>A0A511UTW8_9BACI</name>
<evidence type="ECO:0000256" key="1">
    <source>
        <dbReference type="ARBA" id="ARBA00006068"/>
    </source>
</evidence>
<evidence type="ECO:0000256" key="3">
    <source>
        <dbReference type="ARBA" id="ARBA00022968"/>
    </source>
</evidence>
<keyword evidence="8" id="KW-1185">Reference proteome</keyword>
<dbReference type="InterPro" id="IPR050922">
    <property type="entry name" value="LytR/CpsA/Psr_CW_biosynth"/>
</dbReference>
<dbReference type="AlphaFoldDB" id="A0A511UTW8"/>
<dbReference type="RefSeq" id="WP_307724213.1">
    <property type="nucleotide sequence ID" value="NZ_BJXW01000004.1"/>
</dbReference>
<evidence type="ECO:0000313" key="8">
    <source>
        <dbReference type="Proteomes" id="UP000321491"/>
    </source>
</evidence>
<dbReference type="Gene3D" id="3.40.630.190">
    <property type="entry name" value="LCP protein"/>
    <property type="match status" value="1"/>
</dbReference>
<feature type="transmembrane region" description="Helical" evidence="5">
    <location>
        <begin position="12"/>
        <end position="37"/>
    </location>
</feature>
<keyword evidence="2 5" id="KW-0812">Transmembrane</keyword>
<dbReference type="GO" id="GO:0071555">
    <property type="term" value="P:cell wall organization"/>
    <property type="evidence" value="ECO:0007669"/>
    <property type="project" value="UniProtKB-KW"/>
</dbReference>
<comment type="caution">
    <text evidence="7">The sequence shown here is derived from an EMBL/GenBank/DDBJ whole genome shotgun (WGS) entry which is preliminary data.</text>
</comment>
<dbReference type="EMBL" id="BJXW01000004">
    <property type="protein sequence ID" value="GEN30045.1"/>
    <property type="molecule type" value="Genomic_DNA"/>
</dbReference>
<organism evidence="7 8">
    <name type="scientific">Cerasibacillus quisquiliarum</name>
    <dbReference type="NCBI Taxonomy" id="227865"/>
    <lineage>
        <taxon>Bacteria</taxon>
        <taxon>Bacillati</taxon>
        <taxon>Bacillota</taxon>
        <taxon>Bacilli</taxon>
        <taxon>Bacillales</taxon>
        <taxon>Bacillaceae</taxon>
        <taxon>Cerasibacillus</taxon>
    </lineage>
</organism>
<evidence type="ECO:0000313" key="7">
    <source>
        <dbReference type="EMBL" id="GEN30045.1"/>
    </source>
</evidence>
<protein>
    <submittedName>
        <fullName evidence="7">Transcriptional regulator LytR</fullName>
    </submittedName>
</protein>
<keyword evidence="3" id="KW-0735">Signal-anchor</keyword>
<dbReference type="InterPro" id="IPR004474">
    <property type="entry name" value="LytR_CpsA_psr"/>
</dbReference>
<comment type="similarity">
    <text evidence="1">Belongs to the LytR/CpsA/Psr (LCP) family.</text>
</comment>
<accession>A0A511UTW8</accession>
<keyword evidence="5" id="KW-0472">Membrane</keyword>
<evidence type="ECO:0000256" key="2">
    <source>
        <dbReference type="ARBA" id="ARBA00022692"/>
    </source>
</evidence>
<feature type="domain" description="Cell envelope-related transcriptional attenuator" evidence="6">
    <location>
        <begin position="85"/>
        <end position="226"/>
    </location>
</feature>
<keyword evidence="4 5" id="KW-1133">Transmembrane helix</keyword>
<evidence type="ECO:0000256" key="5">
    <source>
        <dbReference type="SAM" id="Phobius"/>
    </source>
</evidence>
<dbReference type="Pfam" id="PF03816">
    <property type="entry name" value="LytR_cpsA_psr"/>
    <property type="match status" value="1"/>
</dbReference>
<dbReference type="PANTHER" id="PTHR33392">
    <property type="entry name" value="POLYISOPRENYL-TEICHOIC ACID--PEPTIDOGLYCAN TEICHOIC ACID TRANSFERASE TAGU"/>
    <property type="match status" value="1"/>
</dbReference>
<reference evidence="7 8" key="1">
    <citation type="submission" date="2019-07" db="EMBL/GenBank/DDBJ databases">
        <title>Whole genome shotgun sequence of Cerasibacillus quisquiliarum NBRC 102429.</title>
        <authorList>
            <person name="Hosoyama A."/>
            <person name="Uohara A."/>
            <person name="Ohji S."/>
            <person name="Ichikawa N."/>
        </authorList>
    </citation>
    <scope>NUCLEOTIDE SEQUENCE [LARGE SCALE GENOMIC DNA]</scope>
    <source>
        <strain evidence="7 8">NBRC 102429</strain>
    </source>
</reference>
<dbReference type="Proteomes" id="UP000321491">
    <property type="component" value="Unassembled WGS sequence"/>
</dbReference>
<proteinExistence type="inferred from homology"/>
<sequence length="306" mass="34751">MAKNKPKKKRNPWIVIPLTIFIVLVLSIGSYVLSFYFKVKNTVDKEMNEPVESIDITQTKKKLANMKPLNILLLGIDAREGDKGRSDAMIILSLDPKNNRSQLISIPRDTRTTIVGKGIEDKINHAYAFGGADMSVATVEEMLGIELDYYVSMNMEGLKELVDELGNITVHNEIEWKDGKYHFTKGPLAMDGDMTMAYVRMRKQDPSGDFGRTKRQRQVIGAIIDRGASVGSIPKINRTMEILGTNVLTNMDFDDMKKLFNNYRKANNQVEEYMLQGSGQKIKGVYYLIVPDEEIEKVHKMITDYE</sequence>
<dbReference type="NCBIfam" id="TIGR00350">
    <property type="entry name" value="lytR_cpsA_psr"/>
    <property type="match status" value="1"/>
</dbReference>